<name>A0A4Q9MLX3_9APHY</name>
<feature type="region of interest" description="Disordered" evidence="1">
    <location>
        <begin position="705"/>
        <end position="945"/>
    </location>
</feature>
<sequence length="945" mass="102963">MDGIPARPAEKPPPYRPPLITPSASPPVSRVWQPKDKPPPSKRPRLSSTPSSSSSVRPPSSSSGWSDLRLESSSRLFQFWDQLAGRYNKPLDEDDIVDLRELKIIKDRGITRSAATSYSIGSLLLPEADPEDTRSEDAETEATGDAEGDGEEESADELDLISPPAVPVKLEYYKTWYVPPADETNPEDAEAFREFEEAEKKRRELFGDDDNEEEEEEIAVTGLEEEEHDLSDHPEQVDEQETDNAALGREHGGCSPSAKRQPQRRKSKPIKPADDDSSEDELAAWDIDDTPLPPRRSVPPPDDIIDLTVSRSPSPAPAPRDRERPQPRASRTQKREPSRARSKPRPLPQSTGKRAQTPERPSSPEQVLQLLTPPRSSSSTADSVPISQQDESPASRADTPSPKLPKPRPRYTPRPRPPSEDDDNVHERLPSLDLGERTASQYTFPVGPPKKAKKLPRLKPEVVITTVPRRLKGRTPFVRQPSPEPASSASMAAVKRKSAKGKEKETAVAEPARPGSPSRVPKPARSQSQPRAPTREPTDGSSSPQPPPPSRGRKRRRVSSLSSLSDGSPAKAVSPEPPPAAPSATRKQPIARGSVRSGYSSDVFPTTSSPLQTDDEDEKEPAKGSGRSHSRTRSLVVPQGPSSRPIYPPVFPLYTPRHDDSGSSASNSRYLSDRDERHTPFPVLQDAQAQYAMAQAWHSLSYLMASGAFQPPPPPSGPGYPPGLPFPPVPWPPYTPSHRRHNTVPSHFLATSSSSEAGPSRSSTYSTPTHHPHPYPYSYDPRFSNSTLPPSSPIPSSSSPNSSPILRPASVPPGQRSRSRGRRVSFKLDDNDRPLPPTPSQNNNDVDSDDEPLSSLARRRGASASTSAAASGQTSAAKGKGKGKARAETPRREEEDERPARGRPPPPRARTPGPPSQREMSVPRALSGKGSSSTKEPKSASKRKG</sequence>
<feature type="compositionally biased region" description="Low complexity" evidence="1">
    <location>
        <begin position="752"/>
        <end position="769"/>
    </location>
</feature>
<evidence type="ECO:0000313" key="2">
    <source>
        <dbReference type="EMBL" id="TBU28589.1"/>
    </source>
</evidence>
<reference evidence="2" key="1">
    <citation type="submission" date="2019-01" db="EMBL/GenBank/DDBJ databases">
        <title>Draft genome sequences of three monokaryotic isolates of the white-rot basidiomycete fungus Dichomitus squalens.</title>
        <authorList>
            <consortium name="DOE Joint Genome Institute"/>
            <person name="Lopez S.C."/>
            <person name="Andreopoulos B."/>
            <person name="Pangilinan J."/>
            <person name="Lipzen A."/>
            <person name="Riley R."/>
            <person name="Ahrendt S."/>
            <person name="Ng V."/>
            <person name="Barry K."/>
            <person name="Daum C."/>
            <person name="Grigoriev I.V."/>
            <person name="Hilden K.S."/>
            <person name="Makela M.R."/>
            <person name="de Vries R.P."/>
        </authorList>
    </citation>
    <scope>NUCLEOTIDE SEQUENCE [LARGE SCALE GENOMIC DNA]</scope>
    <source>
        <strain evidence="2">OM18370.1</strain>
    </source>
</reference>
<dbReference type="Proteomes" id="UP000292957">
    <property type="component" value="Unassembled WGS sequence"/>
</dbReference>
<feature type="compositionally biased region" description="Acidic residues" evidence="1">
    <location>
        <begin position="207"/>
        <end position="229"/>
    </location>
</feature>
<dbReference type="InterPro" id="IPR018465">
    <property type="entry name" value="Scm3/HJURP"/>
</dbReference>
<gene>
    <name evidence="2" type="ORF">BD311DRAFT_317968</name>
</gene>
<protein>
    <submittedName>
        <fullName evidence="2">Uncharacterized protein</fullName>
    </submittedName>
</protein>
<feature type="region of interest" description="Disordered" evidence="1">
    <location>
        <begin position="179"/>
        <end position="681"/>
    </location>
</feature>
<feature type="region of interest" description="Disordered" evidence="1">
    <location>
        <begin position="116"/>
        <end position="163"/>
    </location>
</feature>
<feature type="compositionally biased region" description="Low complexity" evidence="1">
    <location>
        <begin position="559"/>
        <end position="574"/>
    </location>
</feature>
<feature type="compositionally biased region" description="Polar residues" evidence="1">
    <location>
        <begin position="374"/>
        <end position="392"/>
    </location>
</feature>
<dbReference type="OrthoDB" id="2420608at2759"/>
<evidence type="ECO:0000256" key="1">
    <source>
        <dbReference type="SAM" id="MobiDB-lite"/>
    </source>
</evidence>
<accession>A0A4Q9MLX3</accession>
<dbReference type="EMBL" id="ML143420">
    <property type="protein sequence ID" value="TBU28589.1"/>
    <property type="molecule type" value="Genomic_DNA"/>
</dbReference>
<proteinExistence type="predicted"/>
<feature type="compositionally biased region" description="Low complexity" evidence="1">
    <location>
        <begin position="46"/>
        <end position="67"/>
    </location>
</feature>
<dbReference type="AlphaFoldDB" id="A0A4Q9MLX3"/>
<feature type="compositionally biased region" description="Basic and acidic residues" evidence="1">
    <location>
        <begin position="190"/>
        <end position="206"/>
    </location>
</feature>
<feature type="compositionally biased region" description="Pro residues" evidence="1">
    <location>
        <begin position="291"/>
        <end position="302"/>
    </location>
</feature>
<feature type="compositionally biased region" description="Polar residues" evidence="1">
    <location>
        <begin position="597"/>
        <end position="612"/>
    </location>
</feature>
<feature type="compositionally biased region" description="Pro residues" evidence="1">
    <location>
        <begin position="902"/>
        <end position="915"/>
    </location>
</feature>
<dbReference type="Pfam" id="PF10384">
    <property type="entry name" value="Scm3"/>
    <property type="match status" value="1"/>
</dbReference>
<feature type="compositionally biased region" description="Acidic residues" evidence="1">
    <location>
        <begin position="275"/>
        <end position="289"/>
    </location>
</feature>
<feature type="compositionally biased region" description="Acidic residues" evidence="1">
    <location>
        <begin position="138"/>
        <end position="159"/>
    </location>
</feature>
<feature type="compositionally biased region" description="Pro residues" evidence="1">
    <location>
        <begin position="11"/>
        <end position="20"/>
    </location>
</feature>
<dbReference type="GO" id="GO:0042393">
    <property type="term" value="F:histone binding"/>
    <property type="evidence" value="ECO:0007669"/>
    <property type="project" value="InterPro"/>
</dbReference>
<feature type="compositionally biased region" description="Polar residues" evidence="1">
    <location>
        <begin position="348"/>
        <end position="366"/>
    </location>
</feature>
<feature type="compositionally biased region" description="Low complexity" evidence="1">
    <location>
        <begin position="776"/>
        <end position="816"/>
    </location>
</feature>
<organism evidence="2">
    <name type="scientific">Dichomitus squalens</name>
    <dbReference type="NCBI Taxonomy" id="114155"/>
    <lineage>
        <taxon>Eukaryota</taxon>
        <taxon>Fungi</taxon>
        <taxon>Dikarya</taxon>
        <taxon>Basidiomycota</taxon>
        <taxon>Agaricomycotina</taxon>
        <taxon>Agaricomycetes</taxon>
        <taxon>Polyporales</taxon>
        <taxon>Polyporaceae</taxon>
        <taxon>Dichomitus</taxon>
    </lineage>
</organism>
<feature type="region of interest" description="Disordered" evidence="1">
    <location>
        <begin position="1"/>
        <end position="67"/>
    </location>
</feature>
<feature type="compositionally biased region" description="Pro residues" evidence="1">
    <location>
        <begin position="710"/>
        <end position="735"/>
    </location>
</feature>
<feature type="compositionally biased region" description="Low complexity" evidence="1">
    <location>
        <begin position="862"/>
        <end position="878"/>
    </location>
</feature>
<feature type="compositionally biased region" description="Basic and acidic residues" evidence="1">
    <location>
        <begin position="425"/>
        <end position="436"/>
    </location>
</feature>
<dbReference type="GO" id="GO:0005634">
    <property type="term" value="C:nucleus"/>
    <property type="evidence" value="ECO:0007669"/>
    <property type="project" value="InterPro"/>
</dbReference>